<proteinExistence type="predicted"/>
<organism evidence="1 2">
    <name type="scientific">Streptacidiphilus alkalitolerans</name>
    <dbReference type="NCBI Taxonomy" id="3342712"/>
    <lineage>
        <taxon>Bacteria</taxon>
        <taxon>Bacillati</taxon>
        <taxon>Actinomycetota</taxon>
        <taxon>Actinomycetes</taxon>
        <taxon>Kitasatosporales</taxon>
        <taxon>Streptomycetaceae</taxon>
        <taxon>Streptacidiphilus</taxon>
    </lineage>
</organism>
<name>A0ABV6VBU1_9ACTN</name>
<dbReference type="InterPro" id="IPR007361">
    <property type="entry name" value="DUF427"/>
</dbReference>
<dbReference type="Pfam" id="PF04248">
    <property type="entry name" value="NTP_transf_9"/>
    <property type="match status" value="2"/>
</dbReference>
<dbReference type="PANTHER" id="PTHR34310:SF9">
    <property type="entry name" value="BLR5716 PROTEIN"/>
    <property type="match status" value="1"/>
</dbReference>
<accession>A0ABV6VBU1</accession>
<dbReference type="InterPro" id="IPR038694">
    <property type="entry name" value="DUF427_sf"/>
</dbReference>
<dbReference type="Proteomes" id="UP001592582">
    <property type="component" value="Unassembled WGS sequence"/>
</dbReference>
<keyword evidence="2" id="KW-1185">Reference proteome</keyword>
<dbReference type="PANTHER" id="PTHR34310">
    <property type="entry name" value="DUF427 DOMAIN PROTEIN (AFU_ORTHOLOGUE AFUA_3G02220)"/>
    <property type="match status" value="1"/>
</dbReference>
<evidence type="ECO:0000313" key="1">
    <source>
        <dbReference type="EMBL" id="MFC1411195.1"/>
    </source>
</evidence>
<protein>
    <submittedName>
        <fullName evidence="1">DUF427 domain-containing protein</fullName>
    </submittedName>
</protein>
<dbReference type="Gene3D" id="2.170.150.40">
    <property type="entry name" value="Domain of unknown function (DUF427)"/>
    <property type="match status" value="2"/>
</dbReference>
<evidence type="ECO:0000313" key="2">
    <source>
        <dbReference type="Proteomes" id="UP001592582"/>
    </source>
</evidence>
<dbReference type="EMBL" id="JBHEZX010000007">
    <property type="protein sequence ID" value="MFC1411195.1"/>
    <property type="molecule type" value="Genomic_DNA"/>
</dbReference>
<reference evidence="1 2" key="1">
    <citation type="submission" date="2024-09" db="EMBL/GenBank/DDBJ databases">
        <authorList>
            <person name="Lee S.D."/>
        </authorList>
    </citation>
    <scope>NUCLEOTIDE SEQUENCE [LARGE SCALE GENOMIC DNA]</scope>
    <source>
        <strain evidence="1 2">N1-1</strain>
    </source>
</reference>
<gene>
    <name evidence="1" type="ORF">ACEZDG_18190</name>
</gene>
<comment type="caution">
    <text evidence="1">The sequence shown here is derived from an EMBL/GenBank/DDBJ whole genome shotgun (WGS) entry which is preliminary data.</text>
</comment>
<sequence length="248" mass="28283">MTTNRGLIRTEPSAKRVRVYLGGRPVADSSNPLLVWESPHYPTYYFPAADVDRELLTADDGVAHSPSRGDAQKFTVKAGPAEAAGAALLYEESPIEELRGHFRFDWEAMDAWFEEDEEIFVHVRDPHTRIDVLPSSRHVRIEVDGVTVAESRNARLLFETGLPTRYYLPKTHVRMDLLERTDTVTRCPYKGTAEYWSIRVGDTVHKDLVWSYRTPLPESQKVAGLVAFYKVDIYVDGVLQVEPPRRPR</sequence>